<accession>A0ABR2R4H2</accession>
<organism evidence="2 3">
    <name type="scientific">Hibiscus sabdariffa</name>
    <name type="common">roselle</name>
    <dbReference type="NCBI Taxonomy" id="183260"/>
    <lineage>
        <taxon>Eukaryota</taxon>
        <taxon>Viridiplantae</taxon>
        <taxon>Streptophyta</taxon>
        <taxon>Embryophyta</taxon>
        <taxon>Tracheophyta</taxon>
        <taxon>Spermatophyta</taxon>
        <taxon>Magnoliopsida</taxon>
        <taxon>eudicotyledons</taxon>
        <taxon>Gunneridae</taxon>
        <taxon>Pentapetalae</taxon>
        <taxon>rosids</taxon>
        <taxon>malvids</taxon>
        <taxon>Malvales</taxon>
        <taxon>Malvaceae</taxon>
        <taxon>Malvoideae</taxon>
        <taxon>Hibiscus</taxon>
    </lineage>
</organism>
<keyword evidence="1" id="KW-1133">Transmembrane helix</keyword>
<evidence type="ECO:0000256" key="1">
    <source>
        <dbReference type="SAM" id="Phobius"/>
    </source>
</evidence>
<comment type="caution">
    <text evidence="2">The sequence shown here is derived from an EMBL/GenBank/DDBJ whole genome shotgun (WGS) entry which is preliminary data.</text>
</comment>
<sequence length="102" mass="10974">MLLGEVFTTPHTRSPGIMSSHVGLRAVLHAAISTTSVMLLVFLCHGVRANSQHPLGLATSASPYTPVSLACTPRPREVITEFFSVGYNRVSELKQVKVVAQT</sequence>
<name>A0ABR2R4H2_9ROSI</name>
<dbReference type="Proteomes" id="UP001396334">
    <property type="component" value="Unassembled WGS sequence"/>
</dbReference>
<protein>
    <submittedName>
        <fullName evidence="2">Uncharacterized protein</fullName>
    </submittedName>
</protein>
<keyword evidence="1" id="KW-0472">Membrane</keyword>
<keyword evidence="1" id="KW-0812">Transmembrane</keyword>
<gene>
    <name evidence="2" type="ORF">V6N11_074759</name>
</gene>
<evidence type="ECO:0000313" key="2">
    <source>
        <dbReference type="EMBL" id="KAK9007843.1"/>
    </source>
</evidence>
<feature type="transmembrane region" description="Helical" evidence="1">
    <location>
        <begin position="22"/>
        <end position="43"/>
    </location>
</feature>
<evidence type="ECO:0000313" key="3">
    <source>
        <dbReference type="Proteomes" id="UP001396334"/>
    </source>
</evidence>
<reference evidence="2 3" key="1">
    <citation type="journal article" date="2024" name="G3 (Bethesda)">
        <title>Genome assembly of Hibiscus sabdariffa L. provides insights into metabolisms of medicinal natural products.</title>
        <authorList>
            <person name="Kim T."/>
        </authorList>
    </citation>
    <scope>NUCLEOTIDE SEQUENCE [LARGE SCALE GENOMIC DNA]</scope>
    <source>
        <strain evidence="2">TK-2024</strain>
        <tissue evidence="2">Old leaves</tissue>
    </source>
</reference>
<dbReference type="EMBL" id="JBBPBN010000026">
    <property type="protein sequence ID" value="KAK9007843.1"/>
    <property type="molecule type" value="Genomic_DNA"/>
</dbReference>
<keyword evidence="3" id="KW-1185">Reference proteome</keyword>
<proteinExistence type="predicted"/>